<dbReference type="PANTHER" id="PTHR10655">
    <property type="entry name" value="LYSOPHOSPHOLIPASE-RELATED"/>
    <property type="match status" value="1"/>
</dbReference>
<proteinExistence type="inferred from homology"/>
<dbReference type="Proteomes" id="UP001515480">
    <property type="component" value="Unassembled WGS sequence"/>
</dbReference>
<dbReference type="GO" id="GO:0005737">
    <property type="term" value="C:cytoplasm"/>
    <property type="evidence" value="ECO:0007669"/>
    <property type="project" value="TreeGrafter"/>
</dbReference>
<dbReference type="PANTHER" id="PTHR10655:SF67">
    <property type="entry name" value="PHOSPHOLIPASE_CARBOXYLESTERASE SUPERFAMILY (AFU_ORTHOLOGUE AFUA_5G09340)"/>
    <property type="match status" value="1"/>
</dbReference>
<comment type="similarity">
    <text evidence="1">Belongs to the AB hydrolase superfamily. AB hydrolase 2 family.</text>
</comment>
<dbReference type="Gene3D" id="3.40.50.1820">
    <property type="entry name" value="alpha/beta hydrolase"/>
    <property type="match status" value="1"/>
</dbReference>
<keyword evidence="5" id="KW-1185">Reference proteome</keyword>
<gene>
    <name evidence="4" type="ORF">AB1Y20_013698</name>
</gene>
<evidence type="ECO:0000256" key="1">
    <source>
        <dbReference type="ARBA" id="ARBA00006499"/>
    </source>
</evidence>
<reference evidence="4 5" key="1">
    <citation type="journal article" date="2024" name="Science">
        <title>Giant polyketide synthase enzymes in the biosynthesis of giant marine polyether toxins.</title>
        <authorList>
            <person name="Fallon T.R."/>
            <person name="Shende V.V."/>
            <person name="Wierzbicki I.H."/>
            <person name="Pendleton A.L."/>
            <person name="Watervoot N.F."/>
            <person name="Auber R.P."/>
            <person name="Gonzalez D.J."/>
            <person name="Wisecaver J.H."/>
            <person name="Moore B.S."/>
        </authorList>
    </citation>
    <scope>NUCLEOTIDE SEQUENCE [LARGE SCALE GENOMIC DNA]</scope>
    <source>
        <strain evidence="4 5">12B1</strain>
    </source>
</reference>
<dbReference type="SUPFAM" id="SSF53474">
    <property type="entry name" value="alpha/beta-Hydrolases"/>
    <property type="match status" value="1"/>
</dbReference>
<evidence type="ECO:0000259" key="3">
    <source>
        <dbReference type="Pfam" id="PF02230"/>
    </source>
</evidence>
<dbReference type="InterPro" id="IPR029058">
    <property type="entry name" value="AB_hydrolase_fold"/>
</dbReference>
<feature type="region of interest" description="Disordered" evidence="2">
    <location>
        <begin position="1"/>
        <end position="20"/>
    </location>
</feature>
<evidence type="ECO:0000313" key="5">
    <source>
        <dbReference type="Proteomes" id="UP001515480"/>
    </source>
</evidence>
<dbReference type="AlphaFoldDB" id="A0AB34IGE3"/>
<dbReference type="InterPro" id="IPR050565">
    <property type="entry name" value="LYPA1-2/EST-like"/>
</dbReference>
<accession>A0AB34IGE3</accession>
<dbReference type="InterPro" id="IPR003140">
    <property type="entry name" value="PLipase/COase/thioEstase"/>
</dbReference>
<evidence type="ECO:0000313" key="4">
    <source>
        <dbReference type="EMBL" id="KAL1499189.1"/>
    </source>
</evidence>
<dbReference type="GO" id="GO:0008474">
    <property type="term" value="F:palmitoyl-(protein) hydrolase activity"/>
    <property type="evidence" value="ECO:0007669"/>
    <property type="project" value="TreeGrafter"/>
</dbReference>
<feature type="domain" description="Phospholipase/carboxylesterase/thioesterase" evidence="3">
    <location>
        <begin position="81"/>
        <end position="221"/>
    </location>
</feature>
<name>A0AB34IGE3_PRYPA</name>
<protein>
    <recommendedName>
        <fullName evidence="3">Phospholipase/carboxylesterase/thioesterase domain-containing protein</fullName>
    </recommendedName>
</protein>
<sequence length="294" mass="32061">MTADSHEAAPTGRGTAYREAAPAREVRTIAHLVMDLAVRQQSLSAGTSWVWAERAGRSPTSKELSNSGFEGSCWLEGPSGARNLLLLLPGLGDKPASLARLAESMALPETSALALRAPVALPAGLDGYMWYNSFTAEGELLQADSLEITRTRERLCRLLTMLESCGWPSHRTFLMGYMQGGLVALDLALHFHSRLGGVVSVCAHQDDVKVEEAASAIQTPLLIVASTECPKQLSSAQRLCRRIHEQGGHVRLSEIQGSSIRSEREMRPLMEFFAENLELHCAMLQNDPSIVRVQ</sequence>
<dbReference type="EMBL" id="JBGBPQ010000026">
    <property type="protein sequence ID" value="KAL1499189.1"/>
    <property type="molecule type" value="Genomic_DNA"/>
</dbReference>
<comment type="caution">
    <text evidence="4">The sequence shown here is derived from an EMBL/GenBank/DDBJ whole genome shotgun (WGS) entry which is preliminary data.</text>
</comment>
<evidence type="ECO:0000256" key="2">
    <source>
        <dbReference type="SAM" id="MobiDB-lite"/>
    </source>
</evidence>
<dbReference type="Pfam" id="PF02230">
    <property type="entry name" value="Abhydrolase_2"/>
    <property type="match status" value="1"/>
</dbReference>
<dbReference type="GO" id="GO:0052689">
    <property type="term" value="F:carboxylic ester hydrolase activity"/>
    <property type="evidence" value="ECO:0007669"/>
    <property type="project" value="TreeGrafter"/>
</dbReference>
<organism evidence="4 5">
    <name type="scientific">Prymnesium parvum</name>
    <name type="common">Toxic golden alga</name>
    <dbReference type="NCBI Taxonomy" id="97485"/>
    <lineage>
        <taxon>Eukaryota</taxon>
        <taxon>Haptista</taxon>
        <taxon>Haptophyta</taxon>
        <taxon>Prymnesiophyceae</taxon>
        <taxon>Prymnesiales</taxon>
        <taxon>Prymnesiaceae</taxon>
        <taxon>Prymnesium</taxon>
    </lineage>
</organism>